<evidence type="ECO:0000313" key="3">
    <source>
        <dbReference type="Proteomes" id="UP001273589"/>
    </source>
</evidence>
<dbReference type="AlphaFoldDB" id="A0AAJ2PJ56"/>
<dbReference type="EMBL" id="JARAWN010000003">
    <property type="protein sequence ID" value="MDX3128419.1"/>
    <property type="molecule type" value="Genomic_DNA"/>
</dbReference>
<evidence type="ECO:0000259" key="1">
    <source>
        <dbReference type="Pfam" id="PF01610"/>
    </source>
</evidence>
<proteinExistence type="predicted"/>
<evidence type="ECO:0000313" key="2">
    <source>
        <dbReference type="EMBL" id="MDX3128419.1"/>
    </source>
</evidence>
<dbReference type="Pfam" id="PF01610">
    <property type="entry name" value="DDE_Tnp_ISL3"/>
    <property type="match status" value="1"/>
</dbReference>
<dbReference type="Proteomes" id="UP001273589">
    <property type="component" value="Unassembled WGS sequence"/>
</dbReference>
<protein>
    <submittedName>
        <fullName evidence="2">Transposase</fullName>
    </submittedName>
</protein>
<comment type="caution">
    <text evidence="2">The sequence shown here is derived from an EMBL/GenBank/DDBJ whole genome shotgun (WGS) entry which is preliminary data.</text>
</comment>
<reference evidence="2" key="1">
    <citation type="journal article" date="2023" name="Microb. Genom.">
        <title>Mesoterricola silvestris gen. nov., sp. nov., Mesoterricola sediminis sp. nov., Geothrix oryzae sp. nov., Geothrix edaphica sp. nov., Geothrix rubra sp. nov., and Geothrix limicola sp. nov., six novel members of Acidobacteriota isolated from soils.</title>
        <authorList>
            <person name="Weisberg A.J."/>
            <person name="Pearce E."/>
            <person name="Kramer C.G."/>
            <person name="Chang J.H."/>
            <person name="Clarke C.R."/>
        </authorList>
    </citation>
    <scope>NUCLEOTIDE SEQUENCE</scope>
    <source>
        <strain evidence="2">ND06-05F</strain>
    </source>
</reference>
<dbReference type="InterPro" id="IPR002560">
    <property type="entry name" value="Transposase_DDE"/>
</dbReference>
<name>A0AAJ2PJ56_9ACTN</name>
<gene>
    <name evidence="2" type="ORF">PV367_01050</name>
</gene>
<accession>A0AAJ2PJ56</accession>
<organism evidence="2 3">
    <name type="scientific">Streptomyces europaeiscabiei</name>
    <dbReference type="NCBI Taxonomy" id="146819"/>
    <lineage>
        <taxon>Bacteria</taxon>
        <taxon>Bacillati</taxon>
        <taxon>Actinomycetota</taxon>
        <taxon>Actinomycetes</taxon>
        <taxon>Kitasatosporales</taxon>
        <taxon>Streptomycetaceae</taxon>
        <taxon>Streptomyces</taxon>
    </lineage>
</organism>
<feature type="domain" description="Transposase IS204/IS1001/IS1096/IS1165 DDE" evidence="1">
    <location>
        <begin position="2"/>
        <end position="49"/>
    </location>
</feature>
<sequence>MICRDRAGAYAEGAALGAPGALQVADRFHVLQNLGQAVEKCVAAHRDCLRAVNPQTDNEARGGGH</sequence>